<dbReference type="AlphaFoldDB" id="A0A833QB86"/>
<comment type="caution">
    <text evidence="4">The sequence shown here is derived from an EMBL/GenBank/DDBJ whole genome shotgun (WGS) entry which is preliminary data.</text>
</comment>
<feature type="region of interest" description="Disordered" evidence="1">
    <location>
        <begin position="384"/>
        <end position="411"/>
    </location>
</feature>
<feature type="signal peptide" evidence="2">
    <location>
        <begin position="1"/>
        <end position="19"/>
    </location>
</feature>
<dbReference type="InterPro" id="IPR016140">
    <property type="entry name" value="Bifunc_inhib/LTP/seed_store"/>
</dbReference>
<dbReference type="Pfam" id="PF14368">
    <property type="entry name" value="LTP_2"/>
    <property type="match status" value="1"/>
</dbReference>
<dbReference type="EMBL" id="SWLB01000023">
    <property type="protein sequence ID" value="KAF3323455.1"/>
    <property type="molecule type" value="Genomic_DNA"/>
</dbReference>
<gene>
    <name evidence="4" type="ORF">FCM35_KLT12186</name>
</gene>
<feature type="region of interest" description="Disordered" evidence="1">
    <location>
        <begin position="753"/>
        <end position="772"/>
    </location>
</feature>
<evidence type="ECO:0000256" key="1">
    <source>
        <dbReference type="SAM" id="MobiDB-lite"/>
    </source>
</evidence>
<dbReference type="CDD" id="cd00010">
    <property type="entry name" value="AAI_LTSS"/>
    <property type="match status" value="1"/>
</dbReference>
<feature type="compositionally biased region" description="Polar residues" evidence="1">
    <location>
        <begin position="721"/>
        <end position="732"/>
    </location>
</feature>
<dbReference type="Proteomes" id="UP000623129">
    <property type="component" value="Unassembled WGS sequence"/>
</dbReference>
<dbReference type="PANTHER" id="PTHR35747">
    <property type="entry name" value="BIFUNCTIONAL INHIBITOR/LIPID-TRANSFER PROTEIN/SEED STORAGE 2S ALBUMIN SUPERFAMILY PROTEIN"/>
    <property type="match status" value="1"/>
</dbReference>
<feature type="region of interest" description="Disordered" evidence="1">
    <location>
        <begin position="710"/>
        <end position="732"/>
    </location>
</feature>
<reference evidence="4" key="1">
    <citation type="submission" date="2020-01" db="EMBL/GenBank/DDBJ databases">
        <title>Genome sequence of Kobresia littledalei, the first chromosome-level genome in the family Cyperaceae.</title>
        <authorList>
            <person name="Qu G."/>
        </authorList>
    </citation>
    <scope>NUCLEOTIDE SEQUENCE</scope>
    <source>
        <strain evidence="4">C.B.Clarke</strain>
        <tissue evidence="4">Leaf</tissue>
    </source>
</reference>
<keyword evidence="2" id="KW-0732">Signal</keyword>
<organism evidence="4 5">
    <name type="scientific">Carex littledalei</name>
    <dbReference type="NCBI Taxonomy" id="544730"/>
    <lineage>
        <taxon>Eukaryota</taxon>
        <taxon>Viridiplantae</taxon>
        <taxon>Streptophyta</taxon>
        <taxon>Embryophyta</taxon>
        <taxon>Tracheophyta</taxon>
        <taxon>Spermatophyta</taxon>
        <taxon>Magnoliopsida</taxon>
        <taxon>Liliopsida</taxon>
        <taxon>Poales</taxon>
        <taxon>Cyperaceae</taxon>
        <taxon>Cyperoideae</taxon>
        <taxon>Cariceae</taxon>
        <taxon>Carex</taxon>
        <taxon>Carex subgen. Euthyceras</taxon>
    </lineage>
</organism>
<protein>
    <submittedName>
        <fullName evidence="4">Putative lipid transfer</fullName>
    </submittedName>
</protein>
<dbReference type="InterPro" id="IPR036312">
    <property type="entry name" value="Bifun_inhib/LTP/seed_sf"/>
</dbReference>
<feature type="chain" id="PRO_5032711627" evidence="2">
    <location>
        <begin position="20"/>
        <end position="847"/>
    </location>
</feature>
<sequence length="847" mass="91693">MHLHLSLLLLGATIMLTLSVLPHQPPPPCSEIAECALALTAISPCFPYIKTRNSGPASAPSAVCCKIFIKAVRAGRARCVCYLLWDPLLLDFPVDTNRLVSLFSSCGASVSVSASSWIHDTCGEMGTLPPLNTVAPASTRAFNSSIDTNTVLPFPNEAPSCCSYFGSSSGLVKPQIQAELRHDFHSPIVNNKKLIVQAWIELKRLSPQAWSIDHLLAAVSSFGIVLDHTSMLKPNSIERMMVVVAVPSLDAIPEGIHMWIRGISRIVEVAVHGWIEEPLPHTPDSDTTPTAEFFEKVRHENAKVIAVAGSSSAAEGKGTVAIEIDTLLTAWESLIAGPEKTRIETILRESNQVDPKVFTMPPAASQHQPSPPRHVAATPNLQAGQVKPGDMVHRKSLDPSSSRQNREPTSCVLGTVPRTDILLHNAVSQAPYATPTLSPNPTSAQPTNHLKLSEILGPAQSISIPLKSGPVILNSNRPKGGPPATLNLNISTPPYIGPAAFDPTISPPAAREHSPPAAQPVLDQTYTHDGTSADPIPVSPSPPNSLLEPMLCDQIPIPTPPSTPFHAAPLIPKTEPALDPMEEEPSEYFSENELQHLIAAAVDQFQNDSDPPPGFEHMSASVNIANLNHVPPAPEPNEQVGSNSGYTMNTPYSPYATESSKGEFEDEMRACREECEREEELREQERAYQSALADPEQAHLVEQEEVRPTLQADPVRAANNPAPSESAKQTQLRRSARLLEQGDKVIKHYTPKKSRNVRSPKAKKITPKSLDPKRKEELIRALQEDALAENPLQPSVVEGIDMLCGLHTGLHYGAGSTAKRNLQLELNRNATEEGFVLTNSINVTDYG</sequence>
<evidence type="ECO:0000256" key="2">
    <source>
        <dbReference type="SAM" id="SignalP"/>
    </source>
</evidence>
<evidence type="ECO:0000313" key="5">
    <source>
        <dbReference type="Proteomes" id="UP000623129"/>
    </source>
</evidence>
<feature type="domain" description="Bifunctional inhibitor/plant lipid transfer protein/seed storage helical" evidence="3">
    <location>
        <begin position="27"/>
        <end position="113"/>
    </location>
</feature>
<feature type="region of interest" description="Disordered" evidence="1">
    <location>
        <begin position="504"/>
        <end position="544"/>
    </location>
</feature>
<evidence type="ECO:0000313" key="4">
    <source>
        <dbReference type="EMBL" id="KAF3323455.1"/>
    </source>
</evidence>
<feature type="compositionally biased region" description="Basic residues" evidence="1">
    <location>
        <begin position="753"/>
        <end position="766"/>
    </location>
</feature>
<dbReference type="PANTHER" id="PTHR35747:SF2">
    <property type="entry name" value="NON-SPECIFIC LIPID TRANSFER PROTEIN GPI-ANCHORED 25"/>
    <property type="match status" value="1"/>
</dbReference>
<proteinExistence type="predicted"/>
<keyword evidence="5" id="KW-1185">Reference proteome</keyword>
<evidence type="ECO:0000259" key="3">
    <source>
        <dbReference type="Pfam" id="PF14368"/>
    </source>
</evidence>
<dbReference type="Gene3D" id="1.10.110.10">
    <property type="entry name" value="Plant lipid-transfer and hydrophobic proteins"/>
    <property type="match status" value="1"/>
</dbReference>
<name>A0A833QB86_9POAL</name>
<dbReference type="SUPFAM" id="SSF47699">
    <property type="entry name" value="Bifunctional inhibitor/lipid-transfer protein/seed storage 2S albumin"/>
    <property type="match status" value="1"/>
</dbReference>
<dbReference type="InterPro" id="IPR053353">
    <property type="entry name" value="Plant_LTP_GPI-anchored"/>
</dbReference>
<accession>A0A833QB86</accession>